<reference evidence="1 2" key="1">
    <citation type="submission" date="2018-06" db="EMBL/GenBank/DDBJ databases">
        <title>Genomic Encyclopedia of Archaeal and Bacterial Type Strains, Phase II (KMG-II): from individual species to whole genera.</title>
        <authorList>
            <person name="Goeker M."/>
        </authorList>
    </citation>
    <scope>NUCLEOTIDE SEQUENCE [LARGE SCALE GENOMIC DNA]</scope>
    <source>
        <strain evidence="1 2">JCM 11668</strain>
    </source>
</reference>
<dbReference type="Proteomes" id="UP000248148">
    <property type="component" value="Unassembled WGS sequence"/>
</dbReference>
<dbReference type="EMBL" id="QJTI01000002">
    <property type="protein sequence ID" value="PYF04817.1"/>
    <property type="molecule type" value="Genomic_DNA"/>
</dbReference>
<gene>
    <name evidence="1" type="ORF">BJ122_10242</name>
</gene>
<evidence type="ECO:0000313" key="1">
    <source>
        <dbReference type="EMBL" id="PYF04817.1"/>
    </source>
</evidence>
<keyword evidence="2" id="KW-1185">Reference proteome</keyword>
<name>A0A318TLS6_9BRAD</name>
<comment type="caution">
    <text evidence="1">The sequence shown here is derived from an EMBL/GenBank/DDBJ whole genome shotgun (WGS) entry which is preliminary data.</text>
</comment>
<dbReference type="AlphaFoldDB" id="A0A318TLS6"/>
<evidence type="ECO:0000313" key="2">
    <source>
        <dbReference type="Proteomes" id="UP000248148"/>
    </source>
</evidence>
<proteinExistence type="predicted"/>
<sequence>MVHNIVMTTERRPTPLAARARSLFNRIAAPV</sequence>
<accession>A0A318TLS6</accession>
<protein>
    <submittedName>
        <fullName evidence="1">Uncharacterized protein</fullName>
    </submittedName>
</protein>
<organism evidence="1 2">
    <name type="scientific">Rhodopseudomonas faecalis</name>
    <dbReference type="NCBI Taxonomy" id="99655"/>
    <lineage>
        <taxon>Bacteria</taxon>
        <taxon>Pseudomonadati</taxon>
        <taxon>Pseudomonadota</taxon>
        <taxon>Alphaproteobacteria</taxon>
        <taxon>Hyphomicrobiales</taxon>
        <taxon>Nitrobacteraceae</taxon>
        <taxon>Rhodopseudomonas</taxon>
    </lineage>
</organism>